<evidence type="ECO:0000259" key="5">
    <source>
        <dbReference type="Pfam" id="PF11760"/>
    </source>
</evidence>
<dbReference type="PANTHER" id="PTHR36925">
    <property type="entry name" value="COBALT-PRECORRIN-6A REDUCTASE"/>
    <property type="match status" value="1"/>
</dbReference>
<keyword evidence="3 6" id="KW-0560">Oxidoreductase</keyword>
<dbReference type="Proteomes" id="UP000033423">
    <property type="component" value="Unassembled WGS sequence"/>
</dbReference>
<gene>
    <name evidence="6" type="ORF">MBAV_003450</name>
</gene>
<evidence type="ECO:0000259" key="4">
    <source>
        <dbReference type="Pfam" id="PF01890"/>
    </source>
</evidence>
<dbReference type="NCBIfam" id="TIGR00715">
    <property type="entry name" value="precor6x_red"/>
    <property type="match status" value="1"/>
</dbReference>
<feature type="domain" description="CobE/GbiG C-terminal" evidence="4">
    <location>
        <begin position="101"/>
        <end position="221"/>
    </location>
</feature>
<proteinExistence type="predicted"/>
<dbReference type="EMBL" id="LACI01001504">
    <property type="protein sequence ID" value="KJU84358.1"/>
    <property type="molecule type" value="Genomic_DNA"/>
</dbReference>
<keyword evidence="2" id="KW-0169">Cobalamin biosynthesis</keyword>
<sequence>MEPFKPTLFETLSVHIREIFNRYSGFVFIMSLGIVNRVIAPLIGDKHTDPAVVTLDEAGRFAISTLSGHEGGANALATLVGSITGAQPVITTASEACRRYTCGVGCRAGASRQDILDAITKACISVGITGSDLRCIASAWVKRHEQGLLDAAGYLGLDCVFISREAIELYYLNNPSTYRSEMVFRAIGVYGIAQPCAMLTGRNTQLVLPRTVFNGVTVAIARECLFEDTLSPGDNVKGEGVVLVLGGTTEGISVARELELKGVGYYVSTATDYGYRLFKEKFGSRVVLENFTNDSLKRFITTHCITRVIDCTHPYAHVITSVAKAVCCELGVEYVSKIRETGMDSEFEYDRLVTVSSLAEAMDAIVRLSLKRPLFTTGSKYLSFLKDHLAMEGVEVFVRVLPFVQSLKSCSDAGVKSQNIIAMHGPFSYEINTALIRQYGIDCIVTKRSGKEGGFYEKVRAAVDCGITIVVVAAASG</sequence>
<dbReference type="Gene3D" id="3.40.50.11220">
    <property type="match status" value="1"/>
</dbReference>
<dbReference type="InterPro" id="IPR038029">
    <property type="entry name" value="GbiG_N_sf"/>
</dbReference>
<dbReference type="Pfam" id="PF01890">
    <property type="entry name" value="CbiG_C"/>
    <property type="match status" value="1"/>
</dbReference>
<dbReference type="PATRIC" id="fig|29290.4.peg.4592"/>
<dbReference type="GO" id="GO:0009236">
    <property type="term" value="P:cobalamin biosynthetic process"/>
    <property type="evidence" value="ECO:0007669"/>
    <property type="project" value="UniProtKB-UniPathway"/>
</dbReference>
<evidence type="ECO:0000256" key="2">
    <source>
        <dbReference type="ARBA" id="ARBA00022573"/>
    </source>
</evidence>
<feature type="domain" description="Cobalamin synthesis G N-terminal" evidence="5">
    <location>
        <begin position="15"/>
        <end position="95"/>
    </location>
</feature>
<evidence type="ECO:0000313" key="7">
    <source>
        <dbReference type="Proteomes" id="UP000033423"/>
    </source>
</evidence>
<dbReference type="Pfam" id="PF02571">
    <property type="entry name" value="CbiJ"/>
    <property type="match status" value="1"/>
</dbReference>
<evidence type="ECO:0000256" key="1">
    <source>
        <dbReference type="ARBA" id="ARBA00004953"/>
    </source>
</evidence>
<reference evidence="6 7" key="1">
    <citation type="submission" date="2015-02" db="EMBL/GenBank/DDBJ databases">
        <title>Single-cell genomics of uncultivated deep-branching MTB reveals a conserved set of magnetosome genes.</title>
        <authorList>
            <person name="Kolinko S."/>
            <person name="Richter M."/>
            <person name="Glockner F.O."/>
            <person name="Brachmann A."/>
            <person name="Schuler D."/>
        </authorList>
    </citation>
    <scope>NUCLEOTIDE SEQUENCE [LARGE SCALE GENOMIC DNA]</scope>
    <source>
        <strain evidence="6">TM-1</strain>
    </source>
</reference>
<dbReference type="InterPro" id="IPR021744">
    <property type="entry name" value="CbiG_N"/>
</dbReference>
<accession>A0A0F3GUK9</accession>
<keyword evidence="7" id="KW-1185">Reference proteome</keyword>
<dbReference type="InterPro" id="IPR003723">
    <property type="entry name" value="Precorrin-6x_reduct"/>
</dbReference>
<dbReference type="PROSITE" id="PS51014">
    <property type="entry name" value="COBK_CBIJ"/>
    <property type="match status" value="1"/>
</dbReference>
<name>A0A0F3GUK9_9BACT</name>
<dbReference type="InterPro" id="IPR036518">
    <property type="entry name" value="CobE/GbiG_C_sf"/>
</dbReference>
<comment type="pathway">
    <text evidence="1">Cofactor biosynthesis; adenosylcobalamin biosynthesis.</text>
</comment>
<evidence type="ECO:0000256" key="3">
    <source>
        <dbReference type="ARBA" id="ARBA00023002"/>
    </source>
</evidence>
<dbReference type="UniPathway" id="UPA00148"/>
<dbReference type="PANTHER" id="PTHR36925:SF1">
    <property type="entry name" value="COBALT-PRECORRIN-6A REDUCTASE"/>
    <property type="match status" value="1"/>
</dbReference>
<dbReference type="GO" id="GO:0016994">
    <property type="term" value="F:precorrin-6A reductase activity"/>
    <property type="evidence" value="ECO:0007669"/>
    <property type="project" value="InterPro"/>
</dbReference>
<dbReference type="AlphaFoldDB" id="A0A0F3GUK9"/>
<dbReference type="InterPro" id="IPR002750">
    <property type="entry name" value="CobE/GbiG_C"/>
</dbReference>
<dbReference type="SUPFAM" id="SSF159664">
    <property type="entry name" value="CobE/GbiG C-terminal domain-like"/>
    <property type="match status" value="1"/>
</dbReference>
<comment type="caution">
    <text evidence="6">The sequence shown here is derived from an EMBL/GenBank/DDBJ whole genome shotgun (WGS) entry which is preliminary data.</text>
</comment>
<dbReference type="Gene3D" id="3.30.420.180">
    <property type="entry name" value="CobE/GbiG C-terminal domain"/>
    <property type="match status" value="1"/>
</dbReference>
<protein>
    <submittedName>
        <fullName evidence="6">Cobalamin (Vitamin B12) biosynthesis CobK/CbiJ, precorrin-6x reductase</fullName>
        <ecNumber evidence="6">1.3.1.-</ecNumber>
    </submittedName>
</protein>
<organism evidence="6 7">
    <name type="scientific">Candidatus Magnetobacterium bavaricum</name>
    <dbReference type="NCBI Taxonomy" id="29290"/>
    <lineage>
        <taxon>Bacteria</taxon>
        <taxon>Pseudomonadati</taxon>
        <taxon>Nitrospirota</taxon>
        <taxon>Thermodesulfovibrionia</taxon>
        <taxon>Thermodesulfovibrionales</taxon>
        <taxon>Candidatus Magnetobacteriaceae</taxon>
        <taxon>Candidatus Magnetobacterium</taxon>
    </lineage>
</organism>
<evidence type="ECO:0000313" key="6">
    <source>
        <dbReference type="EMBL" id="KJU84358.1"/>
    </source>
</evidence>
<dbReference type="SUPFAM" id="SSF159672">
    <property type="entry name" value="CbiG N-terminal domain-like"/>
    <property type="match status" value="1"/>
</dbReference>
<dbReference type="Pfam" id="PF11760">
    <property type="entry name" value="CbiG_N"/>
    <property type="match status" value="1"/>
</dbReference>
<dbReference type="EC" id="1.3.1.-" evidence="6"/>